<keyword evidence="4" id="KW-1185">Reference proteome</keyword>
<evidence type="ECO:0000256" key="2">
    <source>
        <dbReference type="SAM" id="MobiDB-lite"/>
    </source>
</evidence>
<comment type="similarity">
    <text evidence="1">Belongs to the carotenoid/retinoid oxidoreductase family.</text>
</comment>
<name>A0A493TJT7_ANAPP</name>
<dbReference type="PANTHER" id="PTHR10668">
    <property type="entry name" value="PHYTOENE DEHYDROGENASE"/>
    <property type="match status" value="1"/>
</dbReference>
<gene>
    <name evidence="3" type="primary">PYROXD2</name>
</gene>
<dbReference type="Proteomes" id="UP000016666">
    <property type="component" value="Unassembled WGS sequence"/>
</dbReference>
<accession>A0A493TJT7</accession>
<dbReference type="Gene3D" id="3.50.50.60">
    <property type="entry name" value="FAD/NAD(P)-binding domain"/>
    <property type="match status" value="1"/>
</dbReference>
<proteinExistence type="inferred from homology"/>
<dbReference type="InterPro" id="IPR036188">
    <property type="entry name" value="FAD/NAD-bd_sf"/>
</dbReference>
<sequence length="596" mass="62305">MGCTGCKLCLRAAPGHGGAELGSQHAAEPRQPMCSPDTSGVGARASPLGRHWCSPCTAPGLCSRCPMQLGLGTVGLGALDRGRAFAPSCQAGICPAEHKLWVRSQAQPQAAPFPAAPGGLSCRQDLALHTASPQPPCTPQAMLGRGLVPCCGHHVLPSLPASPGTQRPALRQGVPCPGPPVPSPCPVRSVAVEAKSRSCRHCVEMAAGLPARLGTGCAARGLRGRRLAHSGAAARLQQEYDAVVIGAGHNGLVAAAYLQRAGLRTAVLEKRHVLGGAAVTEEIVPGFKFSRASYLLSLLRPQIYSELELQRHGLRVLPRDPYSFTPLLEDRSPPRSLLLGHDMTQTQWQIAQFSQKDAQILDHWFESEPLKATLATDAVIGAMSSPHSPGSGYVLLHHVMGELEGRRGAWGYVAGGMGALSQAIARAAASWGAHIFTEKGRAGAGRRAAGWDGGEEQSGAVQRLPPDHLPGAHPPGAAPRGLHPADPASRHALPRHQNQRGSGSPAQLPGCPQRPRRPAPAPPPVLHPPQLRGHPPPAPGLHRGRWRAPLQQAYDRAVHPLGAGPGAGPAGLPRRVPLHPVHPVPAGRWAALGRAG</sequence>
<dbReference type="GeneTree" id="ENSGT00390000011684"/>
<organism evidence="3 4">
    <name type="scientific">Anas platyrhynchos platyrhynchos</name>
    <name type="common">Northern mallard</name>
    <dbReference type="NCBI Taxonomy" id="8840"/>
    <lineage>
        <taxon>Eukaryota</taxon>
        <taxon>Metazoa</taxon>
        <taxon>Chordata</taxon>
        <taxon>Craniata</taxon>
        <taxon>Vertebrata</taxon>
        <taxon>Euteleostomi</taxon>
        <taxon>Archelosauria</taxon>
        <taxon>Archosauria</taxon>
        <taxon>Dinosauria</taxon>
        <taxon>Saurischia</taxon>
        <taxon>Theropoda</taxon>
        <taxon>Coelurosauria</taxon>
        <taxon>Aves</taxon>
        <taxon>Neognathae</taxon>
        <taxon>Galloanserae</taxon>
        <taxon>Anseriformes</taxon>
        <taxon>Anatidae</taxon>
        <taxon>Anatinae</taxon>
        <taxon>Anas</taxon>
    </lineage>
</organism>
<protein>
    <submittedName>
        <fullName evidence="3">Pyridine nucleotide-disulphide oxidoreductase domain 2</fullName>
    </submittedName>
</protein>
<evidence type="ECO:0000313" key="4">
    <source>
        <dbReference type="Proteomes" id="UP000016666"/>
    </source>
</evidence>
<reference evidence="3" key="3">
    <citation type="submission" date="2025-09" db="UniProtKB">
        <authorList>
            <consortium name="Ensembl"/>
        </authorList>
    </citation>
    <scope>IDENTIFICATION</scope>
</reference>
<reference evidence="3" key="2">
    <citation type="submission" date="2025-08" db="UniProtKB">
        <authorList>
            <consortium name="Ensembl"/>
        </authorList>
    </citation>
    <scope>IDENTIFICATION</scope>
</reference>
<dbReference type="Ensembl" id="ENSAPLT00000032761.1">
    <property type="protein sequence ID" value="ENSAPLP00000026161.1"/>
    <property type="gene ID" value="ENSAPLG00000011751.2"/>
</dbReference>
<evidence type="ECO:0000256" key="1">
    <source>
        <dbReference type="ARBA" id="ARBA00006046"/>
    </source>
</evidence>
<dbReference type="SUPFAM" id="SSF51905">
    <property type="entry name" value="FAD/NAD(P)-binding domain"/>
    <property type="match status" value="1"/>
</dbReference>
<evidence type="ECO:0000313" key="3">
    <source>
        <dbReference type="Ensembl" id="ENSAPLP00000026161.1"/>
    </source>
</evidence>
<dbReference type="Pfam" id="PF13450">
    <property type="entry name" value="NAD_binding_8"/>
    <property type="match status" value="1"/>
</dbReference>
<dbReference type="PANTHER" id="PTHR10668:SF103">
    <property type="entry name" value="PYRIDINE NUCLEOTIDE-DISULFIDE OXIDOREDUCTASE DOMAIN-CONTAINING PROTEIN 2"/>
    <property type="match status" value="1"/>
</dbReference>
<feature type="region of interest" description="Disordered" evidence="2">
    <location>
        <begin position="445"/>
        <end position="544"/>
    </location>
</feature>
<dbReference type="AlphaFoldDB" id="A0A493TJT7"/>
<feature type="region of interest" description="Disordered" evidence="2">
    <location>
        <begin position="20"/>
        <end position="41"/>
    </location>
</feature>
<reference evidence="4" key="1">
    <citation type="submission" date="2017-10" db="EMBL/GenBank/DDBJ databases">
        <title>A new Pekin duck reference genome.</title>
        <authorList>
            <person name="Hou Z.-C."/>
            <person name="Zhou Z.-K."/>
            <person name="Zhu F."/>
            <person name="Hou S.-S."/>
        </authorList>
    </citation>
    <scope>NUCLEOTIDE SEQUENCE [LARGE SCALE GENOMIC DNA]</scope>
</reference>
<feature type="compositionally biased region" description="Pro residues" evidence="2">
    <location>
        <begin position="518"/>
        <end position="527"/>
    </location>
</feature>